<dbReference type="Gene3D" id="3.40.50.1820">
    <property type="entry name" value="alpha/beta hydrolase"/>
    <property type="match status" value="1"/>
</dbReference>
<evidence type="ECO:0000256" key="1">
    <source>
        <dbReference type="ARBA" id="ARBA00005964"/>
    </source>
</evidence>
<proteinExistence type="inferred from homology"/>
<dbReference type="Proteomes" id="UP000050640">
    <property type="component" value="Unplaced"/>
</dbReference>
<dbReference type="STRING" id="1147741.A0A0R3S0Y8"/>
<organism evidence="10 11">
    <name type="scientific">Elaeophora elaphi</name>
    <dbReference type="NCBI Taxonomy" id="1147741"/>
    <lineage>
        <taxon>Eukaryota</taxon>
        <taxon>Metazoa</taxon>
        <taxon>Ecdysozoa</taxon>
        <taxon>Nematoda</taxon>
        <taxon>Chromadorea</taxon>
        <taxon>Rhabditida</taxon>
        <taxon>Spirurina</taxon>
        <taxon>Spiruromorpha</taxon>
        <taxon>Filarioidea</taxon>
        <taxon>Onchocercidae</taxon>
        <taxon>Elaeophora</taxon>
    </lineage>
</organism>
<comment type="catalytic activity">
    <reaction evidence="6">
        <text>acetylcholine + H2O = choline + acetate + H(+)</text>
        <dbReference type="Rhea" id="RHEA:17561"/>
        <dbReference type="ChEBI" id="CHEBI:15354"/>
        <dbReference type="ChEBI" id="CHEBI:15355"/>
        <dbReference type="ChEBI" id="CHEBI:15377"/>
        <dbReference type="ChEBI" id="CHEBI:15378"/>
        <dbReference type="ChEBI" id="CHEBI:30089"/>
        <dbReference type="EC" id="3.1.1.7"/>
    </reaction>
</comment>
<evidence type="ECO:0000256" key="7">
    <source>
        <dbReference type="PIRSR" id="PIRSR600997-1"/>
    </source>
</evidence>
<keyword evidence="10" id="KW-1185">Reference proteome</keyword>
<evidence type="ECO:0000256" key="8">
    <source>
        <dbReference type="RuleBase" id="RU361235"/>
    </source>
</evidence>
<feature type="active site" description="Acyl-ester intermediate" evidence="7">
    <location>
        <position position="223"/>
    </location>
</feature>
<dbReference type="PROSITE" id="PS00122">
    <property type="entry name" value="CARBOXYLESTERASE_B_1"/>
    <property type="match status" value="1"/>
</dbReference>
<keyword evidence="2" id="KW-0719">Serine esterase</keyword>
<dbReference type="EC" id="3.1.1.-" evidence="8"/>
<dbReference type="InterPro" id="IPR002018">
    <property type="entry name" value="CarbesteraseB"/>
</dbReference>
<evidence type="ECO:0000256" key="3">
    <source>
        <dbReference type="ARBA" id="ARBA00022801"/>
    </source>
</evidence>
<dbReference type="SUPFAM" id="SSF53474">
    <property type="entry name" value="alpha/beta-Hydrolases"/>
    <property type="match status" value="1"/>
</dbReference>
<dbReference type="PANTHER" id="PTHR43918:SF15">
    <property type="entry name" value="CARBOXYLIC ESTER HYDROLASE"/>
    <property type="match status" value="1"/>
</dbReference>
<feature type="active site" description="Charge relay system" evidence="7">
    <location>
        <position position="507"/>
    </location>
</feature>
<dbReference type="GO" id="GO:0003990">
    <property type="term" value="F:acetylcholinesterase activity"/>
    <property type="evidence" value="ECO:0007669"/>
    <property type="project" value="UniProtKB-EC"/>
</dbReference>
<sequence length="644" mass="73430">MMHAYFATFYLFTFTTVETTYSSRISMKDEPVVRTKLGIVRGIQLRLDDTFVNAYLGIPFAKPPIGDRRFALPEMIDPWHGELQAQKPARTCYITPDSQFPQFPGAEMWNPPNVYDEDCLALNMWVPEKHDGKIMVWIYGGGFYSGSPSLDLYDGRVLASRQRTIVVNINYRLGAFGFLYFGDKSSIPGNMGLMDQQLALRWIYENIASFGGDPNKITLFGESAGAASVTAHFFAPGSFPYFRRAVLMSGTIANSWAIKEKNMALQTSMFLADKLNCTFGHGKISDVNLVAQCIRETPAANIQRRKFARSKGCSEVRELHLQRAADAVGVDQVLPMTFPFVPVEEDEHFFKGNLFTKLKMRDFKKDLSVLIGSMKDEGTYWLPYYFLSPKMGFQFNHTISADDPTNRALINRAQYTCSIQSFIPYFDDSQLVKHALLHAYEEVSESNDQNERLRDGVARFIGDFFFTCSLVEFADVLADNIYGSVYMYYFTRRSSANPWPKWMGVMHGYEIEYVFGQPFRHSHLYEQSQINSEKRFSETIMKYWATFAAEGVPRPQWPKYNKVTRKAFVLDDEITGDSHKINVDVHGKFCSLLSEAQAVANHKCYAKEDARTWIRNGGVSSRTIGISFYHICILIIISRCLVLS</sequence>
<dbReference type="FunFam" id="3.40.50.1820:FF:000029">
    <property type="entry name" value="Acetylcholinesterase"/>
    <property type="match status" value="1"/>
</dbReference>
<name>A0A0R3S0Y8_9BILA</name>
<feature type="chain" id="PRO_5005967598" description="Carboxylic ester hydrolase" evidence="8">
    <location>
        <begin position="23"/>
        <end position="644"/>
    </location>
</feature>
<comment type="similarity">
    <text evidence="1 8">Belongs to the type-B carboxylesterase/lipase family.</text>
</comment>
<evidence type="ECO:0000259" key="9">
    <source>
        <dbReference type="Pfam" id="PF00135"/>
    </source>
</evidence>
<keyword evidence="5" id="KW-1015">Disulfide bond</keyword>
<dbReference type="WBParaSite" id="EEL_0000830901-mRNA-1">
    <property type="protein sequence ID" value="EEL_0000830901-mRNA-1"/>
    <property type="gene ID" value="EEL_0000830901"/>
</dbReference>
<evidence type="ECO:0000256" key="5">
    <source>
        <dbReference type="ARBA" id="ARBA00023157"/>
    </source>
</evidence>
<accession>A0A0R3S0Y8</accession>
<evidence type="ECO:0000313" key="10">
    <source>
        <dbReference type="Proteomes" id="UP000050640"/>
    </source>
</evidence>
<dbReference type="InterPro" id="IPR000997">
    <property type="entry name" value="Cholinesterase"/>
</dbReference>
<evidence type="ECO:0000256" key="2">
    <source>
        <dbReference type="ARBA" id="ARBA00022487"/>
    </source>
</evidence>
<dbReference type="Pfam" id="PF00135">
    <property type="entry name" value="COesterase"/>
    <property type="match status" value="1"/>
</dbReference>
<feature type="signal peptide" evidence="8">
    <location>
        <begin position="1"/>
        <end position="22"/>
    </location>
</feature>
<dbReference type="ESTHER" id="9bila-a0a0r3s0y8">
    <property type="family name" value="ACHE"/>
</dbReference>
<evidence type="ECO:0000313" key="11">
    <source>
        <dbReference type="WBParaSite" id="EEL_0000830901-mRNA-1"/>
    </source>
</evidence>
<dbReference type="GO" id="GO:0006581">
    <property type="term" value="P:acetylcholine catabolic process"/>
    <property type="evidence" value="ECO:0007669"/>
    <property type="project" value="TreeGrafter"/>
</dbReference>
<dbReference type="InterPro" id="IPR019826">
    <property type="entry name" value="Carboxylesterase_B_AS"/>
</dbReference>
<keyword evidence="3 8" id="KW-0378">Hydrolase</keyword>
<protein>
    <recommendedName>
        <fullName evidence="8">Carboxylic ester hydrolase</fullName>
        <ecNumber evidence="8">3.1.1.-</ecNumber>
    </recommendedName>
</protein>
<keyword evidence="4" id="KW-0531">Neurotransmitter degradation</keyword>
<evidence type="ECO:0000256" key="4">
    <source>
        <dbReference type="ARBA" id="ARBA00022867"/>
    </source>
</evidence>
<dbReference type="InterPro" id="IPR050654">
    <property type="entry name" value="AChE-related_enzymes"/>
</dbReference>
<dbReference type="GO" id="GO:0005615">
    <property type="term" value="C:extracellular space"/>
    <property type="evidence" value="ECO:0007669"/>
    <property type="project" value="TreeGrafter"/>
</dbReference>
<dbReference type="GO" id="GO:0005886">
    <property type="term" value="C:plasma membrane"/>
    <property type="evidence" value="ECO:0007669"/>
    <property type="project" value="TreeGrafter"/>
</dbReference>
<dbReference type="GO" id="GO:0019695">
    <property type="term" value="P:choline metabolic process"/>
    <property type="evidence" value="ECO:0007669"/>
    <property type="project" value="TreeGrafter"/>
</dbReference>
<keyword evidence="8" id="KW-0732">Signal</keyword>
<dbReference type="PANTHER" id="PTHR43918">
    <property type="entry name" value="ACETYLCHOLINESTERASE"/>
    <property type="match status" value="1"/>
</dbReference>
<dbReference type="AlphaFoldDB" id="A0A0R3S0Y8"/>
<evidence type="ECO:0000256" key="6">
    <source>
        <dbReference type="ARBA" id="ARBA00048484"/>
    </source>
</evidence>
<reference evidence="11" key="1">
    <citation type="submission" date="2017-02" db="UniProtKB">
        <authorList>
            <consortium name="WormBaseParasite"/>
        </authorList>
    </citation>
    <scope>IDENTIFICATION</scope>
</reference>
<feature type="active site" description="Charge relay system" evidence="7">
    <location>
        <position position="377"/>
    </location>
</feature>
<feature type="domain" description="Carboxylesterase type B" evidence="9">
    <location>
        <begin position="30"/>
        <end position="574"/>
    </location>
</feature>
<dbReference type="PRINTS" id="PR00878">
    <property type="entry name" value="CHOLNESTRASE"/>
</dbReference>
<dbReference type="InterPro" id="IPR029058">
    <property type="entry name" value="AB_hydrolase_fold"/>
</dbReference>